<evidence type="ECO:0000256" key="1">
    <source>
        <dbReference type="SAM" id="SignalP"/>
    </source>
</evidence>
<name>K9YJL8_CYASC</name>
<dbReference type="HOGENOM" id="CLU_129191_0_0_3"/>
<accession>K9YJL8</accession>
<feature type="signal peptide" evidence="1">
    <location>
        <begin position="1"/>
        <end position="20"/>
    </location>
</feature>
<protein>
    <recommendedName>
        <fullName evidence="4">SH3 type 3 domain protein</fullName>
    </recommendedName>
</protein>
<dbReference type="Proteomes" id="UP000010483">
    <property type="component" value="Chromosome"/>
</dbReference>
<reference evidence="3" key="1">
    <citation type="journal article" date="2013" name="Proc. Natl. Acad. Sci. U.S.A.">
        <title>Improving the coverage of the cyanobacterial phylum using diversity-driven genome sequencing.</title>
        <authorList>
            <person name="Shih P.M."/>
            <person name="Wu D."/>
            <person name="Latifi A."/>
            <person name="Axen S.D."/>
            <person name="Fewer D.P."/>
            <person name="Talla E."/>
            <person name="Calteau A."/>
            <person name="Cai F."/>
            <person name="Tandeau de Marsac N."/>
            <person name="Rippka R."/>
            <person name="Herdman M."/>
            <person name="Sivonen K."/>
            <person name="Coursin T."/>
            <person name="Laurent T."/>
            <person name="Goodwin L."/>
            <person name="Nolan M."/>
            <person name="Davenport K.W."/>
            <person name="Han C.S."/>
            <person name="Rubin E.M."/>
            <person name="Eisen J.A."/>
            <person name="Woyke T."/>
            <person name="Gugger M."/>
            <person name="Kerfeld C.A."/>
        </authorList>
    </citation>
    <scope>NUCLEOTIDE SEQUENCE [LARGE SCALE GENOMIC DNA]</scope>
    <source>
        <strain evidence="3">ATCC 29140 / PCC 7202</strain>
    </source>
</reference>
<evidence type="ECO:0000313" key="3">
    <source>
        <dbReference type="Proteomes" id="UP000010483"/>
    </source>
</evidence>
<dbReference type="Gene3D" id="2.30.30.40">
    <property type="entry name" value="SH3 Domains"/>
    <property type="match status" value="2"/>
</dbReference>
<gene>
    <name evidence="2" type="ordered locus">Cyast_0681</name>
</gene>
<sequence>MNTILSTTIKTALISTTALAGLLLPNAIKPETPAVAQNSIAVVYAPPSNVRATPNGRIICSVRRVSTINIYGENNGWYVTDACGTMGYIHHSQISFQSNVHTGSGVRAGLCYVTNLRTGQLAVRHSPGGSSFAGLNNGNTVQYIRGNHPWYLVTVINGPNSAVNNRTGWVNANYLDCY</sequence>
<organism evidence="2 3">
    <name type="scientific">Cyanobacterium stanieri (strain ATCC 29140 / PCC 7202)</name>
    <dbReference type="NCBI Taxonomy" id="292563"/>
    <lineage>
        <taxon>Bacteria</taxon>
        <taxon>Bacillati</taxon>
        <taxon>Cyanobacteriota</taxon>
        <taxon>Cyanophyceae</taxon>
        <taxon>Oscillatoriophycideae</taxon>
        <taxon>Chroococcales</taxon>
        <taxon>Geminocystaceae</taxon>
        <taxon>Cyanobacterium</taxon>
    </lineage>
</organism>
<keyword evidence="1" id="KW-0732">Signal</keyword>
<evidence type="ECO:0008006" key="4">
    <source>
        <dbReference type="Google" id="ProtNLM"/>
    </source>
</evidence>
<feature type="chain" id="PRO_5003938382" description="SH3 type 3 domain protein" evidence="1">
    <location>
        <begin position="21"/>
        <end position="178"/>
    </location>
</feature>
<evidence type="ECO:0000313" key="2">
    <source>
        <dbReference type="EMBL" id="AFZ46657.1"/>
    </source>
</evidence>
<keyword evidence="3" id="KW-1185">Reference proteome</keyword>
<dbReference type="eggNOG" id="COG3103">
    <property type="taxonomic scope" value="Bacteria"/>
</dbReference>
<dbReference type="AlphaFoldDB" id="K9YJL8"/>
<dbReference type="BioCyc" id="CSTA292563:G1353-686-MONOMER"/>
<proteinExistence type="predicted"/>
<dbReference type="KEGG" id="csn:Cyast_0681"/>
<dbReference type="EMBL" id="CP003940">
    <property type="protein sequence ID" value="AFZ46657.1"/>
    <property type="molecule type" value="Genomic_DNA"/>
</dbReference>